<keyword evidence="2" id="KW-1185">Reference proteome</keyword>
<dbReference type="EMBL" id="BGPR01253198">
    <property type="protein sequence ID" value="GBM48675.1"/>
    <property type="molecule type" value="Genomic_DNA"/>
</dbReference>
<feature type="non-terminal residue" evidence="1">
    <location>
        <position position="1"/>
    </location>
</feature>
<protein>
    <submittedName>
        <fullName evidence="1">Uncharacterized protein</fullName>
    </submittedName>
</protein>
<organism evidence="1 2">
    <name type="scientific">Araneus ventricosus</name>
    <name type="common">Orbweaver spider</name>
    <name type="synonym">Epeira ventricosa</name>
    <dbReference type="NCBI Taxonomy" id="182803"/>
    <lineage>
        <taxon>Eukaryota</taxon>
        <taxon>Metazoa</taxon>
        <taxon>Ecdysozoa</taxon>
        <taxon>Arthropoda</taxon>
        <taxon>Chelicerata</taxon>
        <taxon>Arachnida</taxon>
        <taxon>Araneae</taxon>
        <taxon>Araneomorphae</taxon>
        <taxon>Entelegynae</taxon>
        <taxon>Araneoidea</taxon>
        <taxon>Araneidae</taxon>
        <taxon>Araneus</taxon>
    </lineage>
</organism>
<evidence type="ECO:0000313" key="1">
    <source>
        <dbReference type="EMBL" id="GBM48675.1"/>
    </source>
</evidence>
<reference evidence="1 2" key="1">
    <citation type="journal article" date="2019" name="Sci. Rep.">
        <title>Orb-weaving spider Araneus ventricosus genome elucidates the spidroin gene catalogue.</title>
        <authorList>
            <person name="Kono N."/>
            <person name="Nakamura H."/>
            <person name="Ohtoshi R."/>
            <person name="Moran D.A.P."/>
            <person name="Shinohara A."/>
            <person name="Yoshida Y."/>
            <person name="Fujiwara M."/>
            <person name="Mori M."/>
            <person name="Tomita M."/>
            <person name="Arakawa K."/>
        </authorList>
    </citation>
    <scope>NUCLEOTIDE SEQUENCE [LARGE SCALE GENOMIC DNA]</scope>
</reference>
<evidence type="ECO:0000313" key="2">
    <source>
        <dbReference type="Proteomes" id="UP000499080"/>
    </source>
</evidence>
<sequence length="103" mass="11357">SHPHDQWLVARCLKYVLPPVVGTQNVVVARRLMLWLDLSGEKSVNARKTEASESKDGNLSIVPTDCCRLHARRGNGSICRILNDNKCPSKVFGVAGMVRLVGF</sequence>
<comment type="caution">
    <text evidence="1">The sequence shown here is derived from an EMBL/GenBank/DDBJ whole genome shotgun (WGS) entry which is preliminary data.</text>
</comment>
<accession>A0A4Y2G7J8</accession>
<name>A0A4Y2G7J8_ARAVE</name>
<gene>
    <name evidence="1" type="ORF">AVEN_101602_1</name>
</gene>
<dbReference type="Proteomes" id="UP000499080">
    <property type="component" value="Unassembled WGS sequence"/>
</dbReference>
<dbReference type="AlphaFoldDB" id="A0A4Y2G7J8"/>
<proteinExistence type="predicted"/>